<evidence type="ECO:0000256" key="3">
    <source>
        <dbReference type="ARBA" id="ARBA00022475"/>
    </source>
</evidence>
<comment type="subcellular location">
    <subcellularLocation>
        <location evidence="1 7">Cell membrane</location>
        <topology evidence="1 7">Multi-pass membrane protein</topology>
    </subcellularLocation>
</comment>
<evidence type="ECO:0000256" key="2">
    <source>
        <dbReference type="ARBA" id="ARBA00022448"/>
    </source>
</evidence>
<dbReference type="RefSeq" id="WP_006504152.1">
    <property type="nucleotide sequence ID" value="NZ_BAGZ01000024.1"/>
</dbReference>
<feature type="domain" description="ABC transmembrane type-1" evidence="8">
    <location>
        <begin position="126"/>
        <end position="325"/>
    </location>
</feature>
<evidence type="ECO:0000256" key="1">
    <source>
        <dbReference type="ARBA" id="ARBA00004651"/>
    </source>
</evidence>
<dbReference type="eggNOG" id="COG1173">
    <property type="taxonomic scope" value="Bacteria"/>
</dbReference>
<dbReference type="STRING" id="100225.SAMN05421595_3063"/>
<feature type="domain" description="ABC transmembrane type-1" evidence="8">
    <location>
        <begin position="407"/>
        <end position="593"/>
    </location>
</feature>
<feature type="transmembrane region" description="Helical" evidence="7">
    <location>
        <begin position="454"/>
        <end position="480"/>
    </location>
</feature>
<evidence type="ECO:0000256" key="7">
    <source>
        <dbReference type="RuleBase" id="RU363032"/>
    </source>
</evidence>
<organism evidence="9 10">
    <name type="scientific">Austwickia chelonae NBRC 105200</name>
    <dbReference type="NCBI Taxonomy" id="1184607"/>
    <lineage>
        <taxon>Bacteria</taxon>
        <taxon>Bacillati</taxon>
        <taxon>Actinomycetota</taxon>
        <taxon>Actinomycetes</taxon>
        <taxon>Micrococcales</taxon>
        <taxon>Dermatophilaceae</taxon>
        <taxon>Austwickia</taxon>
    </lineage>
</organism>
<keyword evidence="10" id="KW-1185">Reference proteome</keyword>
<dbReference type="GO" id="GO:0005886">
    <property type="term" value="C:plasma membrane"/>
    <property type="evidence" value="ECO:0007669"/>
    <property type="project" value="UniProtKB-SubCell"/>
</dbReference>
<dbReference type="Gene3D" id="1.10.3720.10">
    <property type="entry name" value="MetI-like"/>
    <property type="match status" value="2"/>
</dbReference>
<accession>K6VRK3</accession>
<keyword evidence="5 7" id="KW-1133">Transmembrane helix</keyword>
<evidence type="ECO:0000313" key="10">
    <source>
        <dbReference type="Proteomes" id="UP000008495"/>
    </source>
</evidence>
<feature type="transmembrane region" description="Helical" evidence="7">
    <location>
        <begin position="411"/>
        <end position="434"/>
    </location>
</feature>
<keyword evidence="6 7" id="KW-0472">Membrane</keyword>
<keyword evidence="2 7" id="KW-0813">Transport</keyword>
<keyword evidence="3" id="KW-1003">Cell membrane</keyword>
<dbReference type="InterPro" id="IPR050366">
    <property type="entry name" value="BP-dependent_transpt_permease"/>
</dbReference>
<dbReference type="CDD" id="cd06261">
    <property type="entry name" value="TM_PBP2"/>
    <property type="match status" value="1"/>
</dbReference>
<reference evidence="9 10" key="1">
    <citation type="submission" date="2012-08" db="EMBL/GenBank/DDBJ databases">
        <title>Whole genome shotgun sequence of Austwickia chelonae NBRC 105200.</title>
        <authorList>
            <person name="Yoshida I."/>
            <person name="Hosoyama A."/>
            <person name="Tsuchikane K."/>
            <person name="Katsumata H."/>
            <person name="Ando Y."/>
            <person name="Ohji S."/>
            <person name="Hamada M."/>
            <person name="Tamura T."/>
            <person name="Yamazoe A."/>
            <person name="Yamazaki S."/>
            <person name="Fujita N."/>
        </authorList>
    </citation>
    <scope>NUCLEOTIDE SEQUENCE [LARGE SCALE GENOMIC DNA]</scope>
    <source>
        <strain evidence="9 10">NBRC 105200</strain>
    </source>
</reference>
<dbReference type="PROSITE" id="PS50928">
    <property type="entry name" value="ABC_TM1"/>
    <property type="match status" value="2"/>
</dbReference>
<gene>
    <name evidence="9" type="ORF">AUCHE_24_00490</name>
</gene>
<evidence type="ECO:0000259" key="8">
    <source>
        <dbReference type="PROSITE" id="PS50928"/>
    </source>
</evidence>
<sequence length="595" mass="61167">MTVPPAPTTRPTDAGRLLHLRRWGGRHAYTLLRPLALIGTCVTAVVLLAGSLPWLTGADPARTVLRARQVERDADPAALDAIRADLDLPASPLVGAARWLGRATTGDLGVSWVSGRAVADTLGSALAVSLNLAGIAALTSLIVAVLLVTPRVIGVGLGRPAASTRLRALSAILAAAPGFVVAVLLTSVFAVRLGWLPSSGWREPRDMILPVTALSVGATGILIRILMTAITAVAAEDWVHTWRANGARPSRIAGSVARRAIAVALPQVMLIFAGIIGAAVIVEEVYAIPGLGRVTLEAALAQDIPLVQGAVAALVVLGTVIGLLGAALHRLLMSPALTDGHGSAPVRREGRFAPTLPWWVSASTLTALIVGGLFRTVEIHPDRRHLAPSLLHPLGTDHVGRDVWGRVGQGALLTIGPALLVSLICLAVGLAVGLVSKQASAGVTDVLNAVPSVFLGLVVAAVLGPGLLSASLAICLVGWIPLAVHTRTLAAEARATGFHQAAVVAGATRRRIMVRHLLPGVIRPVAGHAVVRLARLALALTGLGFLGLGAGHDSAEWGKLLADSVVHLERAPWAMAAPAVGLVLLGLVANLAGED</sequence>
<keyword evidence="4 7" id="KW-0812">Transmembrane</keyword>
<evidence type="ECO:0000256" key="6">
    <source>
        <dbReference type="ARBA" id="ARBA00023136"/>
    </source>
</evidence>
<evidence type="ECO:0000256" key="5">
    <source>
        <dbReference type="ARBA" id="ARBA00022989"/>
    </source>
</evidence>
<protein>
    <submittedName>
        <fullName evidence="9">Putative ABC transporter permease protein</fullName>
    </submittedName>
</protein>
<feature type="transmembrane region" description="Helical" evidence="7">
    <location>
        <begin position="31"/>
        <end position="55"/>
    </location>
</feature>
<dbReference type="eggNOG" id="COG0601">
    <property type="taxonomic scope" value="Bacteria"/>
</dbReference>
<feature type="transmembrane region" description="Helical" evidence="7">
    <location>
        <begin position="207"/>
        <end position="235"/>
    </location>
</feature>
<proteinExistence type="inferred from homology"/>
<dbReference type="Pfam" id="PF00528">
    <property type="entry name" value="BPD_transp_1"/>
    <property type="match status" value="2"/>
</dbReference>
<evidence type="ECO:0000313" key="9">
    <source>
        <dbReference type="EMBL" id="GAB79394.1"/>
    </source>
</evidence>
<evidence type="ECO:0000256" key="4">
    <source>
        <dbReference type="ARBA" id="ARBA00022692"/>
    </source>
</evidence>
<dbReference type="AlphaFoldDB" id="K6VRK3"/>
<feature type="transmembrane region" description="Helical" evidence="7">
    <location>
        <begin position="571"/>
        <end position="592"/>
    </location>
</feature>
<dbReference type="PANTHER" id="PTHR43386:SF1">
    <property type="entry name" value="D,D-DIPEPTIDE TRANSPORT SYSTEM PERMEASE PROTEIN DDPC-RELATED"/>
    <property type="match status" value="1"/>
</dbReference>
<dbReference type="SUPFAM" id="SSF161098">
    <property type="entry name" value="MetI-like"/>
    <property type="match status" value="2"/>
</dbReference>
<dbReference type="Proteomes" id="UP000008495">
    <property type="component" value="Unassembled WGS sequence"/>
</dbReference>
<comment type="similarity">
    <text evidence="7">Belongs to the binding-protein-dependent transport system permease family.</text>
</comment>
<dbReference type="GO" id="GO:0055085">
    <property type="term" value="P:transmembrane transport"/>
    <property type="evidence" value="ECO:0007669"/>
    <property type="project" value="InterPro"/>
</dbReference>
<feature type="transmembrane region" description="Helical" evidence="7">
    <location>
        <begin position="169"/>
        <end position="195"/>
    </location>
</feature>
<feature type="transmembrane region" description="Helical" evidence="7">
    <location>
        <begin position="125"/>
        <end position="148"/>
    </location>
</feature>
<name>K6VRK3_9MICO</name>
<feature type="transmembrane region" description="Helical" evidence="7">
    <location>
        <begin position="256"/>
        <end position="282"/>
    </location>
</feature>
<feature type="transmembrane region" description="Helical" evidence="7">
    <location>
        <begin position="533"/>
        <end position="551"/>
    </location>
</feature>
<comment type="caution">
    <text evidence="9">The sequence shown here is derived from an EMBL/GenBank/DDBJ whole genome shotgun (WGS) entry which is preliminary data.</text>
</comment>
<feature type="transmembrane region" description="Helical" evidence="7">
    <location>
        <begin position="306"/>
        <end position="328"/>
    </location>
</feature>
<dbReference type="EMBL" id="BAGZ01000024">
    <property type="protein sequence ID" value="GAB79394.1"/>
    <property type="molecule type" value="Genomic_DNA"/>
</dbReference>
<dbReference type="PANTHER" id="PTHR43386">
    <property type="entry name" value="OLIGOPEPTIDE TRANSPORT SYSTEM PERMEASE PROTEIN APPC"/>
    <property type="match status" value="1"/>
</dbReference>
<dbReference type="InterPro" id="IPR035906">
    <property type="entry name" value="MetI-like_sf"/>
</dbReference>
<dbReference type="InterPro" id="IPR000515">
    <property type="entry name" value="MetI-like"/>
</dbReference>